<organism evidence="2 3">
    <name type="scientific">Candidatus Gottesmanbacteria bacterium RIFCSPHIGHO2_02_FULL_39_11</name>
    <dbReference type="NCBI Taxonomy" id="1798382"/>
    <lineage>
        <taxon>Bacteria</taxon>
        <taxon>Candidatus Gottesmaniibacteriota</taxon>
    </lineage>
</organism>
<accession>A0A1F5ZJS5</accession>
<feature type="transmembrane region" description="Helical" evidence="1">
    <location>
        <begin position="7"/>
        <end position="28"/>
    </location>
</feature>
<feature type="transmembrane region" description="Helical" evidence="1">
    <location>
        <begin position="640"/>
        <end position="661"/>
    </location>
</feature>
<dbReference type="Proteomes" id="UP000176923">
    <property type="component" value="Unassembled WGS sequence"/>
</dbReference>
<dbReference type="EMBL" id="MFJL01000041">
    <property type="protein sequence ID" value="OGG12756.1"/>
    <property type="molecule type" value="Genomic_DNA"/>
</dbReference>
<feature type="transmembrane region" description="Helical" evidence="1">
    <location>
        <begin position="71"/>
        <end position="91"/>
    </location>
</feature>
<evidence type="ECO:0000256" key="1">
    <source>
        <dbReference type="SAM" id="Phobius"/>
    </source>
</evidence>
<reference evidence="2 3" key="1">
    <citation type="journal article" date="2016" name="Nat. Commun.">
        <title>Thousands of microbial genomes shed light on interconnected biogeochemical processes in an aquifer system.</title>
        <authorList>
            <person name="Anantharaman K."/>
            <person name="Brown C.T."/>
            <person name="Hug L.A."/>
            <person name="Sharon I."/>
            <person name="Castelle C.J."/>
            <person name="Probst A.J."/>
            <person name="Thomas B.C."/>
            <person name="Singh A."/>
            <person name="Wilkins M.J."/>
            <person name="Karaoz U."/>
            <person name="Brodie E.L."/>
            <person name="Williams K.H."/>
            <person name="Hubbard S.S."/>
            <person name="Banfield J.F."/>
        </authorList>
    </citation>
    <scope>NUCLEOTIDE SEQUENCE [LARGE SCALE GENOMIC DNA]</scope>
</reference>
<name>A0A1F5ZJS5_9BACT</name>
<feature type="transmembrane region" description="Helical" evidence="1">
    <location>
        <begin position="329"/>
        <end position="348"/>
    </location>
</feature>
<dbReference type="Pfam" id="PF09586">
    <property type="entry name" value="YfhO"/>
    <property type="match status" value="1"/>
</dbReference>
<keyword evidence="1" id="KW-0472">Membrane</keyword>
<evidence type="ECO:0000313" key="2">
    <source>
        <dbReference type="EMBL" id="OGG12756.1"/>
    </source>
</evidence>
<feature type="transmembrane region" description="Helical" evidence="1">
    <location>
        <begin position="368"/>
        <end position="387"/>
    </location>
</feature>
<feature type="transmembrane region" description="Helical" evidence="1">
    <location>
        <begin position="170"/>
        <end position="199"/>
    </location>
</feature>
<feature type="transmembrane region" description="Helical" evidence="1">
    <location>
        <begin position="146"/>
        <end position="164"/>
    </location>
</feature>
<protein>
    <recommendedName>
        <fullName evidence="4">Membrane protein 6-pyruvoyl-tetrahydropterin synthase-related domain-containing protein</fullName>
    </recommendedName>
</protein>
<evidence type="ECO:0008006" key="4">
    <source>
        <dbReference type="Google" id="ProtNLM"/>
    </source>
</evidence>
<feature type="transmembrane region" description="Helical" evidence="1">
    <location>
        <begin position="98"/>
        <end position="115"/>
    </location>
</feature>
<keyword evidence="1" id="KW-0812">Transmembrane</keyword>
<sequence>MRFIIKIFPFFVIFLVSFLLLYPVLFVGKDQIIYGGDLALQFYYWKGFLAESIKHGVIPFWNPYLFSGTPFLAHPGVAPFSLSTLFFLLLGLNSSFSWVYLIHFIIAGIGMYYFARIYTERATSIISSLVFICSGYFAARIYAGHVDLFTTAVWIPWVFAFFIRRKIVPTIISLIFLIVSGYSAYFIFTVEFLALYTCFMCLKDKDTILKNVRNLFIPIILAVLITSVAWMPTYELAKNSIRGSGLPYDISSWGSLPLSGVKLFLSPLDRVELNKISFNLGGGPRENPFDHFAGVTPILVVTGGILISFLSRLSFLSGEIKKTSFPSDFWFFIIISFFSLWVSFGYFAPVNIHGFLYDLLPMYRMIRIPLQHLILVVVLVPVLTGIVINAFPFFVRIGIGLLMILELVWWGKPFIFITSIPDHTFDQKLISNVVTNPSGSRVLPYYRVVSPVLSDMDLNAFLKYRIFSTSGYDPVILKNYFHFIENSAGISDAVHNYNVEIPPVPLKKDLVSFLGIKKIITEKNEEVEKNLPDFHLEEEGKTYKLYKTSQDYKYFTLIESLDNSVCKKKAEEIKTDTNSYVFKTESPCNATLSTSIPYYPGFKVFVDGEEKPFHFVNSGFDGVDISSGSHRVEIKYIPRIYYIGGVISLIGITGLIGWFYYERKP</sequence>
<keyword evidence="1" id="KW-1133">Transmembrane helix</keyword>
<gene>
    <name evidence="2" type="ORF">A3D77_06895</name>
</gene>
<proteinExistence type="predicted"/>
<dbReference type="InterPro" id="IPR018580">
    <property type="entry name" value="Uncharacterised_YfhO"/>
</dbReference>
<evidence type="ECO:0000313" key="3">
    <source>
        <dbReference type="Proteomes" id="UP000176923"/>
    </source>
</evidence>
<dbReference type="AlphaFoldDB" id="A0A1F5ZJS5"/>
<comment type="caution">
    <text evidence="2">The sequence shown here is derived from an EMBL/GenBank/DDBJ whole genome shotgun (WGS) entry which is preliminary data.</text>
</comment>
<feature type="transmembrane region" description="Helical" evidence="1">
    <location>
        <begin position="289"/>
        <end position="309"/>
    </location>
</feature>
<dbReference type="STRING" id="1798382.A3D77_06895"/>
<feature type="transmembrane region" description="Helical" evidence="1">
    <location>
        <begin position="211"/>
        <end position="230"/>
    </location>
</feature>
<dbReference type="PANTHER" id="PTHR38454:SF1">
    <property type="entry name" value="INTEGRAL MEMBRANE PROTEIN"/>
    <property type="match status" value="1"/>
</dbReference>
<dbReference type="PANTHER" id="PTHR38454">
    <property type="entry name" value="INTEGRAL MEMBRANE PROTEIN-RELATED"/>
    <property type="match status" value="1"/>
</dbReference>